<evidence type="ECO:0000256" key="2">
    <source>
        <dbReference type="SAM" id="Phobius"/>
    </source>
</evidence>
<dbReference type="GO" id="GO:0036503">
    <property type="term" value="P:ERAD pathway"/>
    <property type="evidence" value="ECO:0007669"/>
    <property type="project" value="InterPro"/>
</dbReference>
<name>A0AAN5C925_9BILA</name>
<proteinExistence type="predicted"/>
<keyword evidence="2" id="KW-1133">Transmembrane helix</keyword>
<dbReference type="PANTHER" id="PTHR14557:SF5">
    <property type="entry name" value="UBIQUITIN-LIKE DOMAIN-CONTAINING PROTEIN"/>
    <property type="match status" value="1"/>
</dbReference>
<comment type="caution">
    <text evidence="3">The sequence shown here is derived from an EMBL/GenBank/DDBJ whole genome shotgun (WGS) entry which is preliminary data.</text>
</comment>
<gene>
    <name evidence="3" type="ORF">PMAYCL1PPCAC_12483</name>
</gene>
<feature type="compositionally biased region" description="Basic and acidic residues" evidence="1">
    <location>
        <begin position="170"/>
        <end position="186"/>
    </location>
</feature>
<evidence type="ECO:0000256" key="1">
    <source>
        <dbReference type="SAM" id="MobiDB-lite"/>
    </source>
</evidence>
<accession>A0AAN5C925</accession>
<protein>
    <submittedName>
        <fullName evidence="3">Uncharacterized protein</fullName>
    </submittedName>
</protein>
<feature type="compositionally biased region" description="Basic and acidic residues" evidence="1">
    <location>
        <begin position="228"/>
        <end position="244"/>
    </location>
</feature>
<feature type="compositionally biased region" description="Basic and acidic residues" evidence="1">
    <location>
        <begin position="203"/>
        <end position="222"/>
    </location>
</feature>
<sequence>MVLISYISMIPFLPDLLYLSIGLTIVLGVIVSWKTAVRDPLDYDIYIVETQADRETNRRVAQVIHIGYEERNVAGSELMNTLQAGRVFSRVEDISVVIQSPSTIVESSSTRERPTSSYMNSLRLWMMEVIGDYQTRREGGSSGLAAAVAIAVANGRNEIQTGETRIRLVDFDMNRGNEEEETRSGDGEENATNDIPSPESMETIERREGEMERREENGRGEREEEGGASEKDKRGERQLIRRIK</sequence>
<dbReference type="Proteomes" id="UP001328107">
    <property type="component" value="Unassembled WGS sequence"/>
</dbReference>
<reference evidence="4" key="1">
    <citation type="submission" date="2022-10" db="EMBL/GenBank/DDBJ databases">
        <title>Genome assembly of Pristionchus species.</title>
        <authorList>
            <person name="Yoshida K."/>
            <person name="Sommer R.J."/>
        </authorList>
    </citation>
    <scope>NUCLEOTIDE SEQUENCE [LARGE SCALE GENOMIC DNA]</scope>
    <source>
        <strain evidence="4">RS5460</strain>
    </source>
</reference>
<organism evidence="3 4">
    <name type="scientific">Pristionchus mayeri</name>
    <dbReference type="NCBI Taxonomy" id="1317129"/>
    <lineage>
        <taxon>Eukaryota</taxon>
        <taxon>Metazoa</taxon>
        <taxon>Ecdysozoa</taxon>
        <taxon>Nematoda</taxon>
        <taxon>Chromadorea</taxon>
        <taxon>Rhabditida</taxon>
        <taxon>Rhabditina</taxon>
        <taxon>Diplogasteromorpha</taxon>
        <taxon>Diplogasteroidea</taxon>
        <taxon>Neodiplogasteridae</taxon>
        <taxon>Pristionchus</taxon>
    </lineage>
</organism>
<dbReference type="InterPro" id="IPR040352">
    <property type="entry name" value="TMUB1/2"/>
</dbReference>
<evidence type="ECO:0000313" key="3">
    <source>
        <dbReference type="EMBL" id="GMR42288.1"/>
    </source>
</evidence>
<dbReference type="EMBL" id="BTRK01000003">
    <property type="protein sequence ID" value="GMR42288.1"/>
    <property type="molecule type" value="Genomic_DNA"/>
</dbReference>
<dbReference type="AlphaFoldDB" id="A0AAN5C925"/>
<keyword evidence="2" id="KW-0812">Transmembrane</keyword>
<feature type="transmembrane region" description="Helical" evidence="2">
    <location>
        <begin position="12"/>
        <end position="33"/>
    </location>
</feature>
<keyword evidence="2" id="KW-0472">Membrane</keyword>
<keyword evidence="4" id="KW-1185">Reference proteome</keyword>
<feature type="region of interest" description="Disordered" evidence="1">
    <location>
        <begin position="170"/>
        <end position="244"/>
    </location>
</feature>
<dbReference type="PANTHER" id="PTHR14557">
    <property type="entry name" value="PROTEIN C7ORF21"/>
    <property type="match status" value="1"/>
</dbReference>
<evidence type="ECO:0000313" key="4">
    <source>
        <dbReference type="Proteomes" id="UP001328107"/>
    </source>
</evidence>